<keyword evidence="2" id="KW-1185">Reference proteome</keyword>
<dbReference type="Proteomes" id="UP001056120">
    <property type="component" value="Linkage Group LG02"/>
</dbReference>
<organism evidence="1 2">
    <name type="scientific">Smallanthus sonchifolius</name>
    <dbReference type="NCBI Taxonomy" id="185202"/>
    <lineage>
        <taxon>Eukaryota</taxon>
        <taxon>Viridiplantae</taxon>
        <taxon>Streptophyta</taxon>
        <taxon>Embryophyta</taxon>
        <taxon>Tracheophyta</taxon>
        <taxon>Spermatophyta</taxon>
        <taxon>Magnoliopsida</taxon>
        <taxon>eudicotyledons</taxon>
        <taxon>Gunneridae</taxon>
        <taxon>Pentapetalae</taxon>
        <taxon>asterids</taxon>
        <taxon>campanulids</taxon>
        <taxon>Asterales</taxon>
        <taxon>Asteraceae</taxon>
        <taxon>Asteroideae</taxon>
        <taxon>Heliantheae alliance</taxon>
        <taxon>Millerieae</taxon>
        <taxon>Smallanthus</taxon>
    </lineage>
</organism>
<evidence type="ECO:0000313" key="1">
    <source>
        <dbReference type="EMBL" id="KAI3824536.1"/>
    </source>
</evidence>
<reference evidence="2" key="1">
    <citation type="journal article" date="2022" name="Mol. Ecol. Resour.">
        <title>The genomes of chicory, endive, great burdock and yacon provide insights into Asteraceae palaeo-polyploidization history and plant inulin production.</title>
        <authorList>
            <person name="Fan W."/>
            <person name="Wang S."/>
            <person name="Wang H."/>
            <person name="Wang A."/>
            <person name="Jiang F."/>
            <person name="Liu H."/>
            <person name="Zhao H."/>
            <person name="Xu D."/>
            <person name="Zhang Y."/>
        </authorList>
    </citation>
    <scope>NUCLEOTIDE SEQUENCE [LARGE SCALE GENOMIC DNA]</scope>
    <source>
        <strain evidence="2">cv. Yunnan</strain>
    </source>
</reference>
<reference evidence="1 2" key="2">
    <citation type="journal article" date="2022" name="Mol. Ecol. Resour.">
        <title>The genomes of chicory, endive, great burdock and yacon provide insights into Asteraceae paleo-polyploidization history and plant inulin production.</title>
        <authorList>
            <person name="Fan W."/>
            <person name="Wang S."/>
            <person name="Wang H."/>
            <person name="Wang A."/>
            <person name="Jiang F."/>
            <person name="Liu H."/>
            <person name="Zhao H."/>
            <person name="Xu D."/>
            <person name="Zhang Y."/>
        </authorList>
    </citation>
    <scope>NUCLEOTIDE SEQUENCE [LARGE SCALE GENOMIC DNA]</scope>
    <source>
        <strain evidence="2">cv. Yunnan</strain>
        <tissue evidence="1">Leaves</tissue>
    </source>
</reference>
<protein>
    <submittedName>
        <fullName evidence="1">Uncharacterized protein</fullName>
    </submittedName>
</protein>
<comment type="caution">
    <text evidence="1">The sequence shown here is derived from an EMBL/GenBank/DDBJ whole genome shotgun (WGS) entry which is preliminary data.</text>
</comment>
<evidence type="ECO:0000313" key="2">
    <source>
        <dbReference type="Proteomes" id="UP001056120"/>
    </source>
</evidence>
<name>A0ACB9JWV9_9ASTR</name>
<proteinExistence type="predicted"/>
<accession>A0ACB9JWV9</accession>
<gene>
    <name evidence="1" type="ORF">L1987_05998</name>
</gene>
<dbReference type="EMBL" id="CM042019">
    <property type="protein sequence ID" value="KAI3824536.1"/>
    <property type="molecule type" value="Genomic_DNA"/>
</dbReference>
<sequence>MTQQFPAHFFPMDFNLQKTYSDCISAIVISDLRLISDFGSPIAILISPDFSSTVCFDATAPYPENRRCAVYVSYFLISSSSLFLFSSSIAPESSTPISFANIKHRADPDKGSHWEFVSSWR</sequence>